<dbReference type="Proteomes" id="UP000181901">
    <property type="component" value="Unassembled WGS sequence"/>
</dbReference>
<keyword evidence="7" id="KW-1185">Reference proteome</keyword>
<proteinExistence type="predicted"/>
<comment type="caution">
    <text evidence="6">The sequence shown here is derived from an EMBL/GenBank/DDBJ whole genome shotgun (WGS) entry which is preliminary data.</text>
</comment>
<accession>A0A1J5N9L8</accession>
<evidence type="ECO:0000256" key="1">
    <source>
        <dbReference type="ARBA" id="ARBA00022505"/>
    </source>
</evidence>
<evidence type="ECO:0000259" key="4">
    <source>
        <dbReference type="PROSITE" id="PS51866"/>
    </source>
</evidence>
<evidence type="ECO:0000313" key="6">
    <source>
        <dbReference type="EMBL" id="OIQ49943.1"/>
    </source>
</evidence>
<organism evidence="6 7">
    <name type="scientific">Pseudodesulfovibrio hydrargyri</name>
    <dbReference type="NCBI Taxonomy" id="2125990"/>
    <lineage>
        <taxon>Bacteria</taxon>
        <taxon>Pseudomonadati</taxon>
        <taxon>Thermodesulfobacteriota</taxon>
        <taxon>Desulfovibrionia</taxon>
        <taxon>Desulfovibrionales</taxon>
        <taxon>Desulfovibrionaceae</taxon>
    </lineage>
</organism>
<dbReference type="RefSeq" id="WP_071545420.1">
    <property type="nucleotide sequence ID" value="NZ_LKAQ01000004.1"/>
</dbReference>
<dbReference type="InterPro" id="IPR011010">
    <property type="entry name" value="DNA_brk_join_enz"/>
</dbReference>
<evidence type="ECO:0000256" key="2">
    <source>
        <dbReference type="ARBA" id="ARBA00023172"/>
    </source>
</evidence>
<dbReference type="GO" id="GO:0015689">
    <property type="term" value="P:molybdate ion transport"/>
    <property type="evidence" value="ECO:0007669"/>
    <property type="project" value="InterPro"/>
</dbReference>
<evidence type="ECO:0000259" key="5">
    <source>
        <dbReference type="PROSITE" id="PS51898"/>
    </source>
</evidence>
<dbReference type="InterPro" id="IPR004606">
    <property type="entry name" value="Mop_domain"/>
</dbReference>
<dbReference type="GO" id="GO:0015074">
    <property type="term" value="P:DNA integration"/>
    <property type="evidence" value="ECO:0007669"/>
    <property type="project" value="InterPro"/>
</dbReference>
<dbReference type="InterPro" id="IPR013762">
    <property type="entry name" value="Integrase-like_cat_sf"/>
</dbReference>
<reference evidence="6 7" key="1">
    <citation type="submission" date="2015-09" db="EMBL/GenBank/DDBJ databases">
        <title>Genome of Desulfovibrio dechloracetivorans BerOc1, a mercury methylating strain isolated from highly hydrocarbons and metals contaminated coastal sediments.</title>
        <authorList>
            <person name="Goni Urriza M."/>
            <person name="Gassie C."/>
            <person name="Bouchez O."/>
            <person name="Klopp C."/>
            <person name="Ranchou-Peyruse A."/>
            <person name="Remy G."/>
        </authorList>
    </citation>
    <scope>NUCLEOTIDE SEQUENCE [LARGE SCALE GENOMIC DNA]</scope>
    <source>
        <strain evidence="6 7">BerOc1</strain>
    </source>
</reference>
<dbReference type="Gene3D" id="2.40.50.100">
    <property type="match status" value="2"/>
</dbReference>
<protein>
    <submittedName>
        <fullName evidence="6">Molybdenum-pterin-binding protein MopA</fullName>
    </submittedName>
</protein>
<dbReference type="OrthoDB" id="9814406at2"/>
<sequence length="353" mass="39333">MTGFNRSDDGRILSIAEGEECLSHSQLNRLEDSFREWAEKPKRDDVRLSRLSVLLIFLLVRYTGAKLSEVLSINIHTDLDWARHLVIFRSNGNENAEPREVHISQSLADEIRGKIDTLKSHKESERLLDLDPGFVRRKFYERALECGFPKRLGGPEAIRKARGVELMQSNIPLPAVQMMLGHSTPNLTSSYVAFSKDEIQAVAQRFLEKESGRKTSARNSFFGKVSEILRGDIQTRVVMETLEGNSIITVITNDSLERLGLSLGRLITAEVKAPLVILHGGEASPKCSTENRLRGVVTRITNGEVNTEFIVKISETTEICALVTSSPSSPFELNVGDCAWALFNCSAVVLHVD</sequence>
<dbReference type="InterPro" id="IPR002104">
    <property type="entry name" value="Integrase_catalytic"/>
</dbReference>
<dbReference type="PROSITE" id="PS51898">
    <property type="entry name" value="TYR_RECOMBINASE"/>
    <property type="match status" value="1"/>
</dbReference>
<dbReference type="AlphaFoldDB" id="A0A1J5N9L8"/>
<gene>
    <name evidence="6" type="primary">mopA</name>
    <name evidence="6" type="ORF">BerOc1_01871</name>
</gene>
<dbReference type="SUPFAM" id="SSF56349">
    <property type="entry name" value="DNA breaking-rejoining enzymes"/>
    <property type="match status" value="1"/>
</dbReference>
<feature type="domain" description="Tyr recombinase" evidence="5">
    <location>
        <begin position="17"/>
        <end position="204"/>
    </location>
</feature>
<dbReference type="PROSITE" id="PS51866">
    <property type="entry name" value="MOP"/>
    <property type="match status" value="1"/>
</dbReference>
<dbReference type="NCBIfam" id="TIGR00638">
    <property type="entry name" value="Mop"/>
    <property type="match status" value="1"/>
</dbReference>
<dbReference type="InterPro" id="IPR008995">
    <property type="entry name" value="Mo/tungstate-bd_C_term_dom"/>
</dbReference>
<dbReference type="EMBL" id="LKAQ01000004">
    <property type="protein sequence ID" value="OIQ49943.1"/>
    <property type="molecule type" value="Genomic_DNA"/>
</dbReference>
<keyword evidence="1 3" id="KW-0500">Molybdenum</keyword>
<name>A0A1J5N9L8_9BACT</name>
<dbReference type="CDD" id="cd00397">
    <property type="entry name" value="DNA_BRE_C"/>
    <property type="match status" value="1"/>
</dbReference>
<dbReference type="Gene3D" id="1.10.443.10">
    <property type="entry name" value="Intergrase catalytic core"/>
    <property type="match status" value="1"/>
</dbReference>
<dbReference type="SUPFAM" id="SSF50331">
    <property type="entry name" value="MOP-like"/>
    <property type="match status" value="2"/>
</dbReference>
<dbReference type="GO" id="GO:0003677">
    <property type="term" value="F:DNA binding"/>
    <property type="evidence" value="ECO:0007669"/>
    <property type="project" value="InterPro"/>
</dbReference>
<dbReference type="GO" id="GO:0006310">
    <property type="term" value="P:DNA recombination"/>
    <property type="evidence" value="ECO:0007669"/>
    <property type="project" value="UniProtKB-KW"/>
</dbReference>
<dbReference type="InterPro" id="IPR005116">
    <property type="entry name" value="Transp-assoc_OB_typ1"/>
</dbReference>
<dbReference type="Pfam" id="PF00589">
    <property type="entry name" value="Phage_integrase"/>
    <property type="match status" value="1"/>
</dbReference>
<feature type="domain" description="Mop" evidence="4">
    <location>
        <begin position="214"/>
        <end position="280"/>
    </location>
</feature>
<evidence type="ECO:0000313" key="7">
    <source>
        <dbReference type="Proteomes" id="UP000181901"/>
    </source>
</evidence>
<dbReference type="Pfam" id="PF03459">
    <property type="entry name" value="TOBE"/>
    <property type="match status" value="2"/>
</dbReference>
<evidence type="ECO:0000256" key="3">
    <source>
        <dbReference type="PROSITE-ProRule" id="PRU01213"/>
    </source>
</evidence>
<keyword evidence="2" id="KW-0233">DNA recombination</keyword>